<dbReference type="Proteomes" id="UP000003635">
    <property type="component" value="Unassembled WGS sequence"/>
</dbReference>
<evidence type="ECO:0000256" key="1">
    <source>
        <dbReference type="SAM" id="SignalP"/>
    </source>
</evidence>
<gene>
    <name evidence="2" type="ORF">OG2516_00344</name>
</gene>
<proteinExistence type="predicted"/>
<comment type="caution">
    <text evidence="2">The sequence shown here is derived from an EMBL/GenBank/DDBJ whole genome shotgun (WGS) entry which is preliminary data.</text>
</comment>
<evidence type="ECO:0000313" key="3">
    <source>
        <dbReference type="Proteomes" id="UP000003635"/>
    </source>
</evidence>
<sequence>MSKLKLSALGLIAAVGLTACENSGYPTTDADRAAIGAAAAGGAALLTGADNRDVAGAALVGGAAGALCDDAGVCRR</sequence>
<dbReference type="EMBL" id="AAOT01000002">
    <property type="protein sequence ID" value="EAR52629.1"/>
    <property type="molecule type" value="Genomic_DNA"/>
</dbReference>
<dbReference type="HOGENOM" id="CLU_2650885_0_0_5"/>
<dbReference type="RefSeq" id="WP_007253601.1">
    <property type="nucleotide sequence ID" value="NZ_CH724107.1"/>
</dbReference>
<keyword evidence="3" id="KW-1185">Reference proteome</keyword>
<feature type="signal peptide" evidence="1">
    <location>
        <begin position="1"/>
        <end position="19"/>
    </location>
</feature>
<organism evidence="2 3">
    <name type="scientific">Oceanicola granulosus (strain ATCC BAA-861 / DSM 15982 / KCTC 12143 / HTCC2516)</name>
    <dbReference type="NCBI Taxonomy" id="314256"/>
    <lineage>
        <taxon>Bacteria</taxon>
        <taxon>Pseudomonadati</taxon>
        <taxon>Pseudomonadota</taxon>
        <taxon>Alphaproteobacteria</taxon>
        <taxon>Rhodobacterales</taxon>
        <taxon>Roseobacteraceae</taxon>
        <taxon>Oceanicola</taxon>
    </lineage>
</organism>
<protein>
    <recommendedName>
        <fullName evidence="4">Lipoprotein</fullName>
    </recommendedName>
</protein>
<keyword evidence="1" id="KW-0732">Signal</keyword>
<accession>Q2CJH1</accession>
<dbReference type="PROSITE" id="PS51257">
    <property type="entry name" value="PROKAR_LIPOPROTEIN"/>
    <property type="match status" value="1"/>
</dbReference>
<evidence type="ECO:0008006" key="4">
    <source>
        <dbReference type="Google" id="ProtNLM"/>
    </source>
</evidence>
<reference evidence="2 3" key="1">
    <citation type="journal article" date="2010" name="J. Bacteriol.">
        <title>Genome sequences of Oceanicola granulosus HTCC2516(T) and Oceanicola batsensis HTCC2597(TDelta).</title>
        <authorList>
            <person name="Thrash J.C."/>
            <person name="Cho J.C."/>
            <person name="Vergin K.L."/>
            <person name="Giovannoni S.J."/>
        </authorList>
    </citation>
    <scope>NUCLEOTIDE SEQUENCE [LARGE SCALE GENOMIC DNA]</scope>
    <source>
        <strain evidence="3">ATCC BAA-861 / DSM 15982 / KCTC 12143 / HTCC2516</strain>
    </source>
</reference>
<feature type="chain" id="PRO_5004206998" description="Lipoprotein" evidence="1">
    <location>
        <begin position="20"/>
        <end position="76"/>
    </location>
</feature>
<dbReference type="AlphaFoldDB" id="Q2CJH1"/>
<name>Q2CJH1_OCEGH</name>
<evidence type="ECO:0000313" key="2">
    <source>
        <dbReference type="EMBL" id="EAR52629.1"/>
    </source>
</evidence>